<organism evidence="2 3">
    <name type="scientific">Microbacterium elymi</name>
    <dbReference type="NCBI Taxonomy" id="2909587"/>
    <lineage>
        <taxon>Bacteria</taxon>
        <taxon>Bacillati</taxon>
        <taxon>Actinomycetota</taxon>
        <taxon>Actinomycetes</taxon>
        <taxon>Micrococcales</taxon>
        <taxon>Microbacteriaceae</taxon>
        <taxon>Microbacterium</taxon>
    </lineage>
</organism>
<evidence type="ECO:0000313" key="3">
    <source>
        <dbReference type="Proteomes" id="UP001054811"/>
    </source>
</evidence>
<dbReference type="PANTHER" id="PTHR39185:SF1">
    <property type="entry name" value="SWARMING MOTILITY PROTEIN SWRD"/>
    <property type="match status" value="1"/>
</dbReference>
<dbReference type="Proteomes" id="UP001054811">
    <property type="component" value="Chromosome"/>
</dbReference>
<proteinExistence type="predicted"/>
<dbReference type="Pfam" id="PF06289">
    <property type="entry name" value="FlbD"/>
    <property type="match status" value="1"/>
</dbReference>
<keyword evidence="2" id="KW-0966">Cell projection</keyword>
<evidence type="ECO:0000313" key="2">
    <source>
        <dbReference type="EMBL" id="UUT36062.1"/>
    </source>
</evidence>
<feature type="region of interest" description="Disordered" evidence="1">
    <location>
        <begin position="65"/>
        <end position="90"/>
    </location>
</feature>
<evidence type="ECO:0000256" key="1">
    <source>
        <dbReference type="SAM" id="MobiDB-lite"/>
    </source>
</evidence>
<keyword evidence="2" id="KW-0969">Cilium</keyword>
<gene>
    <name evidence="2" type="ORF">L2X98_23510</name>
</gene>
<feature type="compositionally biased region" description="Basic and acidic residues" evidence="1">
    <location>
        <begin position="78"/>
        <end position="90"/>
    </location>
</feature>
<accession>A0ABY5NLN6</accession>
<dbReference type="InterPro" id="IPR009384">
    <property type="entry name" value="SwrD-like"/>
</dbReference>
<dbReference type="PANTHER" id="PTHR39185">
    <property type="entry name" value="SWARMING MOTILITY PROTEIN SWRD"/>
    <property type="match status" value="1"/>
</dbReference>
<sequence length="90" mass="9890">MIVVTRLNRTRFAVNPDLVERIQAAPDTTITLVDGATFVVTETMDEVIQQITRFRARVLATAAAWPQDTAPQDTAPQHAEHHPAGSEGVR</sequence>
<keyword evidence="2" id="KW-0282">Flagellum</keyword>
<protein>
    <submittedName>
        <fullName evidence="2">Flagellar FlbD family protein</fullName>
    </submittedName>
</protein>
<keyword evidence="3" id="KW-1185">Reference proteome</keyword>
<dbReference type="EMBL" id="CP091139">
    <property type="protein sequence ID" value="UUT36062.1"/>
    <property type="molecule type" value="Genomic_DNA"/>
</dbReference>
<dbReference type="RefSeq" id="WP_259612710.1">
    <property type="nucleotide sequence ID" value="NZ_CP091139.2"/>
</dbReference>
<name>A0ABY5NLN6_9MICO</name>
<reference evidence="2" key="1">
    <citation type="submission" date="2022-01" db="EMBL/GenBank/DDBJ databases">
        <title>Microbacterium eymi and Microbacterium rhizovicinus sp. nov., isolated from the rhizospheric soil of Elymus tsukushiensis, a plant native to the Dokdo Islands, Republic of Korea.</title>
        <authorList>
            <person name="Hwang Y.J."/>
        </authorList>
    </citation>
    <scope>NUCLEOTIDE SEQUENCE</scope>
    <source>
        <strain evidence="2">KUDC0405</strain>
    </source>
</reference>